<reference evidence="3" key="2">
    <citation type="submission" date="2022-10" db="EMBL/GenBank/DDBJ databases">
        <authorList>
            <consortium name="ENA_rothamsted_submissions"/>
            <consortium name="culmorum"/>
            <person name="King R."/>
        </authorList>
    </citation>
    <scope>NUCLEOTIDE SEQUENCE</scope>
</reference>
<feature type="chain" id="PRO_5040389669" description="Phosphatidylinositol-specific phospholipase C X domain-containing protein" evidence="1">
    <location>
        <begin position="32"/>
        <end position="461"/>
    </location>
</feature>
<accession>A0A9N9S760</accession>
<dbReference type="PANTHER" id="PTHR13593">
    <property type="match status" value="1"/>
</dbReference>
<evidence type="ECO:0000313" key="3">
    <source>
        <dbReference type="EMBL" id="CAG9812193.1"/>
    </source>
</evidence>
<proteinExistence type="predicted"/>
<protein>
    <recommendedName>
        <fullName evidence="2">Phosphatidylinositol-specific phospholipase C X domain-containing protein</fullName>
    </recommendedName>
</protein>
<keyword evidence="1" id="KW-0732">Signal</keyword>
<sequence length="461" mass="54053">MNFIQQKSINFHLVLFTFTFLLCHFQKCCDAFVTDNFYRRPTIYLTINPINYKIDVNWFHIPLTPTLTNSSSDFNDPLASVLETSTVIYLTNDSSNPLDANFTNVFYELSLNVSDGRQQTYLTHNFEDTSLDVTTKCYNLWFHLIQNDQRILNGCMKANSNWMNEMKDILKERKIRDLFIPGTHDSASYKQSFDPTTMDNLITRYSLTQDDNIMSQLINGVRYLDLRVGYYRSNNEKFWANHGITRMHPLSDIFKQIKDFVDATNEIVILDFQEFPVGFRNKFEVHQQFAMYLFQQFSEYAVDPKLGWDTTIGDIWKSGNRIIIGYDHHAIVQEHSNTHLFQSVRQRWGNVKDGYAKLEKFLKEQRENISREAFLNSRPFAEMAELTPQAMDVITNRLGGLRKMADSTNWHVTRLYHGEFGRKANIVAVDFYLSTNIVDIAIEWNRRKLGFSTKYESDSHE</sequence>
<organism evidence="3 4">
    <name type="scientific">Chironomus riparius</name>
    <dbReference type="NCBI Taxonomy" id="315576"/>
    <lineage>
        <taxon>Eukaryota</taxon>
        <taxon>Metazoa</taxon>
        <taxon>Ecdysozoa</taxon>
        <taxon>Arthropoda</taxon>
        <taxon>Hexapoda</taxon>
        <taxon>Insecta</taxon>
        <taxon>Pterygota</taxon>
        <taxon>Neoptera</taxon>
        <taxon>Endopterygota</taxon>
        <taxon>Diptera</taxon>
        <taxon>Nematocera</taxon>
        <taxon>Chironomoidea</taxon>
        <taxon>Chironomidae</taxon>
        <taxon>Chironominae</taxon>
        <taxon>Chironomus</taxon>
    </lineage>
</organism>
<reference evidence="3" key="1">
    <citation type="submission" date="2022-01" db="EMBL/GenBank/DDBJ databases">
        <authorList>
            <person name="King R."/>
        </authorList>
    </citation>
    <scope>NUCLEOTIDE SEQUENCE</scope>
</reference>
<evidence type="ECO:0000313" key="4">
    <source>
        <dbReference type="Proteomes" id="UP001153620"/>
    </source>
</evidence>
<gene>
    <name evidence="3" type="ORF">CHIRRI_LOCUS14998</name>
</gene>
<dbReference type="OrthoDB" id="1046782at2759"/>
<dbReference type="Proteomes" id="UP001153620">
    <property type="component" value="Chromosome 4"/>
</dbReference>
<dbReference type="InterPro" id="IPR000909">
    <property type="entry name" value="PLipase_C_PInositol-sp_X_dom"/>
</dbReference>
<keyword evidence="4" id="KW-1185">Reference proteome</keyword>
<dbReference type="AlphaFoldDB" id="A0A9N9S760"/>
<dbReference type="GO" id="GO:0006629">
    <property type="term" value="P:lipid metabolic process"/>
    <property type="evidence" value="ECO:0007669"/>
    <property type="project" value="InterPro"/>
</dbReference>
<dbReference type="InterPro" id="IPR017946">
    <property type="entry name" value="PLC-like_Pdiesterase_TIM-brl"/>
</dbReference>
<dbReference type="EMBL" id="OU895880">
    <property type="protein sequence ID" value="CAG9812193.1"/>
    <property type="molecule type" value="Genomic_DNA"/>
</dbReference>
<dbReference type="SUPFAM" id="SSF51695">
    <property type="entry name" value="PLC-like phosphodiesterases"/>
    <property type="match status" value="1"/>
</dbReference>
<name>A0A9N9S760_9DIPT</name>
<dbReference type="InterPro" id="IPR051057">
    <property type="entry name" value="PI-PLC_domain"/>
</dbReference>
<dbReference type="SMART" id="SM00148">
    <property type="entry name" value="PLCXc"/>
    <property type="match status" value="1"/>
</dbReference>
<feature type="domain" description="Phosphatidylinositol-specific phospholipase C X" evidence="2">
    <location>
        <begin position="175"/>
        <end position="327"/>
    </location>
</feature>
<dbReference type="PROSITE" id="PS50007">
    <property type="entry name" value="PIPLC_X_DOMAIN"/>
    <property type="match status" value="1"/>
</dbReference>
<feature type="signal peptide" evidence="1">
    <location>
        <begin position="1"/>
        <end position="31"/>
    </location>
</feature>
<dbReference type="PANTHER" id="PTHR13593:SF149">
    <property type="entry name" value="PHOSPHATIDYLINOSITOL-SPECIFIC PHOSPHOLIPASE C X DOMAIN CONTAINING, ISOFORM A"/>
    <property type="match status" value="1"/>
</dbReference>
<dbReference type="GO" id="GO:0008081">
    <property type="term" value="F:phosphoric diester hydrolase activity"/>
    <property type="evidence" value="ECO:0007669"/>
    <property type="project" value="InterPro"/>
</dbReference>
<evidence type="ECO:0000256" key="1">
    <source>
        <dbReference type="SAM" id="SignalP"/>
    </source>
</evidence>
<dbReference type="Gene3D" id="3.20.20.190">
    <property type="entry name" value="Phosphatidylinositol (PI) phosphodiesterase"/>
    <property type="match status" value="1"/>
</dbReference>
<evidence type="ECO:0000259" key="2">
    <source>
        <dbReference type="SMART" id="SM00148"/>
    </source>
</evidence>